<comment type="caution">
    <text evidence="2">The sequence shown here is derived from an EMBL/GenBank/DDBJ whole genome shotgun (WGS) entry which is preliminary data.</text>
</comment>
<keyword evidence="3" id="KW-1185">Reference proteome</keyword>
<feature type="region of interest" description="Disordered" evidence="1">
    <location>
        <begin position="45"/>
        <end position="102"/>
    </location>
</feature>
<name>A0ABN9TZ54_9DINO</name>
<gene>
    <name evidence="2" type="ORF">PCOR1329_LOCUS43743</name>
</gene>
<evidence type="ECO:0000313" key="3">
    <source>
        <dbReference type="Proteomes" id="UP001189429"/>
    </source>
</evidence>
<proteinExistence type="predicted"/>
<feature type="compositionally biased region" description="Low complexity" evidence="1">
    <location>
        <begin position="75"/>
        <end position="85"/>
    </location>
</feature>
<feature type="compositionally biased region" description="Basic and acidic residues" evidence="1">
    <location>
        <begin position="90"/>
        <end position="100"/>
    </location>
</feature>
<feature type="non-terminal residue" evidence="2">
    <location>
        <position position="139"/>
    </location>
</feature>
<protein>
    <submittedName>
        <fullName evidence="2">Uncharacterized protein</fullName>
    </submittedName>
</protein>
<dbReference type="EMBL" id="CAUYUJ010015259">
    <property type="protein sequence ID" value="CAK0851632.1"/>
    <property type="molecule type" value="Genomic_DNA"/>
</dbReference>
<evidence type="ECO:0000313" key="2">
    <source>
        <dbReference type="EMBL" id="CAK0851632.1"/>
    </source>
</evidence>
<sequence>MPRSQQKAAGSAPPRGRRRREAAGGKSRKRFEPCNLVARRPSCSRWGRSAGACAGRRRPGTAPESLARRGRRVPRSAPRPARPGAGRPGELGERRLDRHVGRVAAEGARGRRRLAGAAGRRAAARLAHRVDDAVEAPAL</sequence>
<organism evidence="2 3">
    <name type="scientific">Prorocentrum cordatum</name>
    <dbReference type="NCBI Taxonomy" id="2364126"/>
    <lineage>
        <taxon>Eukaryota</taxon>
        <taxon>Sar</taxon>
        <taxon>Alveolata</taxon>
        <taxon>Dinophyceae</taxon>
        <taxon>Prorocentrales</taxon>
        <taxon>Prorocentraceae</taxon>
        <taxon>Prorocentrum</taxon>
    </lineage>
</organism>
<dbReference type="Proteomes" id="UP001189429">
    <property type="component" value="Unassembled WGS sequence"/>
</dbReference>
<reference evidence="2" key="1">
    <citation type="submission" date="2023-10" db="EMBL/GenBank/DDBJ databases">
        <authorList>
            <person name="Chen Y."/>
            <person name="Shah S."/>
            <person name="Dougan E. K."/>
            <person name="Thang M."/>
            <person name="Chan C."/>
        </authorList>
    </citation>
    <scope>NUCLEOTIDE SEQUENCE [LARGE SCALE GENOMIC DNA]</scope>
</reference>
<feature type="region of interest" description="Disordered" evidence="1">
    <location>
        <begin position="1"/>
        <end position="33"/>
    </location>
</feature>
<accession>A0ABN9TZ54</accession>
<evidence type="ECO:0000256" key="1">
    <source>
        <dbReference type="SAM" id="MobiDB-lite"/>
    </source>
</evidence>